<keyword evidence="2" id="KW-0238">DNA-binding</keyword>
<dbReference type="GO" id="GO:0003677">
    <property type="term" value="F:DNA binding"/>
    <property type="evidence" value="ECO:0007669"/>
    <property type="project" value="UniProtKB-KW"/>
</dbReference>
<dbReference type="PROSITE" id="PS51078">
    <property type="entry name" value="ICLR_ED"/>
    <property type="match status" value="1"/>
</dbReference>
<dbReference type="AlphaFoldDB" id="A0A127PP77"/>
<dbReference type="InterPro" id="IPR050707">
    <property type="entry name" value="HTH_MetabolicPath_Reg"/>
</dbReference>
<accession>A0A127PP77</accession>
<reference evidence="6 7" key="1">
    <citation type="submission" date="2015-11" db="EMBL/GenBank/DDBJ databases">
        <title>Exploring the genomic traits of fungus-feeding bacterial genus Collimonas.</title>
        <authorList>
            <person name="Song C."/>
            <person name="Schmidt R."/>
            <person name="de Jager V."/>
            <person name="Krzyzanowska D."/>
            <person name="Jongedijk E."/>
            <person name="Cankar K."/>
            <person name="Beekwilder J."/>
            <person name="van Veen A."/>
            <person name="de Boer W."/>
            <person name="van Veen J.A."/>
            <person name="Garbeva P."/>
        </authorList>
    </citation>
    <scope>NUCLEOTIDE SEQUENCE [LARGE SCALE GENOMIC DNA]</scope>
    <source>
        <strain evidence="6 7">Ter282</strain>
    </source>
</reference>
<sequence length="278" mass="29800">MKDQDVSTGTSLQRGFAIIRALAASSGDGAKLTHIAQATGLAQPTAHRILRALVGESVVEQDERSKAYRLSVEFFALAARAGQRSNLRDICRPILLRLSAALGDTMFLLVRSGYDAMCLDRSEGPFPIRSFTGDVGGRVALGVGQGALVILAFLPEAEREEIIRFNLPRLLDLGLYDEVYLRTEIKRSLDLGYAASHGVGLLPGMAGIAVPVLDRQGRAVAALSVATLAERLNADRLPTVVQILKKEATNVGAQINPFDPVLRRPAQILGGLPIEAPK</sequence>
<gene>
    <name evidence="6" type="ORF">CAter282_1716</name>
</gene>
<keyword evidence="1" id="KW-0805">Transcription regulation</keyword>
<dbReference type="PANTHER" id="PTHR30136:SF39">
    <property type="entry name" value="TRANSCRIPTIONAL REGULATORY PROTEIN"/>
    <property type="match status" value="1"/>
</dbReference>
<dbReference type="RefSeq" id="WP_061533028.1">
    <property type="nucleotide sequence ID" value="NZ_CP013233.1"/>
</dbReference>
<evidence type="ECO:0000313" key="6">
    <source>
        <dbReference type="EMBL" id="AMP09497.1"/>
    </source>
</evidence>
<keyword evidence="3" id="KW-0804">Transcription</keyword>
<dbReference type="InterPro" id="IPR005471">
    <property type="entry name" value="Tscrpt_reg_IclR_N"/>
</dbReference>
<name>A0A127PP77_9BURK</name>
<dbReference type="InterPro" id="IPR014757">
    <property type="entry name" value="Tscrpt_reg_IclR_C"/>
</dbReference>
<dbReference type="Pfam" id="PF09339">
    <property type="entry name" value="HTH_IclR"/>
    <property type="match status" value="1"/>
</dbReference>
<dbReference type="Gene3D" id="3.30.450.40">
    <property type="match status" value="1"/>
</dbReference>
<evidence type="ECO:0000256" key="2">
    <source>
        <dbReference type="ARBA" id="ARBA00023125"/>
    </source>
</evidence>
<feature type="domain" description="IclR-ED" evidence="5">
    <location>
        <begin position="73"/>
        <end position="257"/>
    </location>
</feature>
<dbReference type="Proteomes" id="UP000071778">
    <property type="component" value="Chromosome"/>
</dbReference>
<dbReference type="PROSITE" id="PS51077">
    <property type="entry name" value="HTH_ICLR"/>
    <property type="match status" value="1"/>
</dbReference>
<dbReference type="Gene3D" id="1.10.10.10">
    <property type="entry name" value="Winged helix-like DNA-binding domain superfamily/Winged helix DNA-binding domain"/>
    <property type="match status" value="1"/>
</dbReference>
<dbReference type="SUPFAM" id="SSF46785">
    <property type="entry name" value="Winged helix' DNA-binding domain"/>
    <property type="match status" value="1"/>
</dbReference>
<organism evidence="6 7">
    <name type="scientific">Collimonas arenae</name>
    <dbReference type="NCBI Taxonomy" id="279058"/>
    <lineage>
        <taxon>Bacteria</taxon>
        <taxon>Pseudomonadati</taxon>
        <taxon>Pseudomonadota</taxon>
        <taxon>Betaproteobacteria</taxon>
        <taxon>Burkholderiales</taxon>
        <taxon>Oxalobacteraceae</taxon>
        <taxon>Collimonas</taxon>
    </lineage>
</organism>
<dbReference type="OrthoDB" id="9807558at2"/>
<dbReference type="GO" id="GO:0045892">
    <property type="term" value="P:negative regulation of DNA-templated transcription"/>
    <property type="evidence" value="ECO:0007669"/>
    <property type="project" value="TreeGrafter"/>
</dbReference>
<dbReference type="PATRIC" id="fig|279058.17.peg.1838"/>
<dbReference type="InterPro" id="IPR036388">
    <property type="entry name" value="WH-like_DNA-bd_sf"/>
</dbReference>
<dbReference type="SMART" id="SM00346">
    <property type="entry name" value="HTH_ICLR"/>
    <property type="match status" value="1"/>
</dbReference>
<dbReference type="SUPFAM" id="SSF55781">
    <property type="entry name" value="GAF domain-like"/>
    <property type="match status" value="1"/>
</dbReference>
<protein>
    <submittedName>
        <fullName evidence="6">Bacterial transcriptional regulator family protein</fullName>
    </submittedName>
</protein>
<dbReference type="EMBL" id="CP013235">
    <property type="protein sequence ID" value="AMP09497.1"/>
    <property type="molecule type" value="Genomic_DNA"/>
</dbReference>
<dbReference type="PANTHER" id="PTHR30136">
    <property type="entry name" value="HELIX-TURN-HELIX TRANSCRIPTIONAL REGULATOR, ICLR FAMILY"/>
    <property type="match status" value="1"/>
</dbReference>
<feature type="domain" description="HTH iclR-type" evidence="4">
    <location>
        <begin position="9"/>
        <end position="72"/>
    </location>
</feature>
<dbReference type="Pfam" id="PF01614">
    <property type="entry name" value="IclR_C"/>
    <property type="match status" value="1"/>
</dbReference>
<dbReference type="InterPro" id="IPR036390">
    <property type="entry name" value="WH_DNA-bd_sf"/>
</dbReference>
<evidence type="ECO:0000256" key="3">
    <source>
        <dbReference type="ARBA" id="ARBA00023163"/>
    </source>
</evidence>
<proteinExistence type="predicted"/>
<evidence type="ECO:0000313" key="7">
    <source>
        <dbReference type="Proteomes" id="UP000071778"/>
    </source>
</evidence>
<dbReference type="InterPro" id="IPR029016">
    <property type="entry name" value="GAF-like_dom_sf"/>
</dbReference>
<keyword evidence="7" id="KW-1185">Reference proteome</keyword>
<evidence type="ECO:0000256" key="1">
    <source>
        <dbReference type="ARBA" id="ARBA00023015"/>
    </source>
</evidence>
<dbReference type="GO" id="GO:0003700">
    <property type="term" value="F:DNA-binding transcription factor activity"/>
    <property type="evidence" value="ECO:0007669"/>
    <property type="project" value="TreeGrafter"/>
</dbReference>
<evidence type="ECO:0000259" key="5">
    <source>
        <dbReference type="PROSITE" id="PS51078"/>
    </source>
</evidence>
<evidence type="ECO:0000259" key="4">
    <source>
        <dbReference type="PROSITE" id="PS51077"/>
    </source>
</evidence>